<keyword evidence="3" id="KW-0547">Nucleotide-binding</keyword>
<keyword evidence="4" id="KW-1185">Reference proteome</keyword>
<accession>A0A367FM56</accession>
<dbReference type="Proteomes" id="UP000253094">
    <property type="component" value="Unassembled WGS sequence"/>
</dbReference>
<feature type="domain" description="Histidine kinase/HSP90-like ATPase" evidence="2">
    <location>
        <begin position="67"/>
        <end position="183"/>
    </location>
</feature>
<keyword evidence="3" id="KW-0067">ATP-binding</keyword>
<comment type="caution">
    <text evidence="3">The sequence shown here is derived from an EMBL/GenBank/DDBJ whole genome shotgun (WGS) entry which is preliminary data.</text>
</comment>
<keyword evidence="1" id="KW-0723">Serine/threonine-protein kinase</keyword>
<evidence type="ECO:0000313" key="3">
    <source>
        <dbReference type="EMBL" id="RCG30807.1"/>
    </source>
</evidence>
<keyword evidence="1" id="KW-0808">Transferase</keyword>
<name>A0A367FM56_9ACTN</name>
<dbReference type="Pfam" id="PF13581">
    <property type="entry name" value="HATPase_c_2"/>
    <property type="match status" value="1"/>
</dbReference>
<organism evidence="3 4">
    <name type="scientific">Sphaerisporangium album</name>
    <dbReference type="NCBI Taxonomy" id="509200"/>
    <lineage>
        <taxon>Bacteria</taxon>
        <taxon>Bacillati</taxon>
        <taxon>Actinomycetota</taxon>
        <taxon>Actinomycetes</taxon>
        <taxon>Streptosporangiales</taxon>
        <taxon>Streptosporangiaceae</taxon>
        <taxon>Sphaerisporangium</taxon>
    </lineage>
</organism>
<dbReference type="AlphaFoldDB" id="A0A367FM56"/>
<evidence type="ECO:0000313" key="4">
    <source>
        <dbReference type="Proteomes" id="UP000253094"/>
    </source>
</evidence>
<dbReference type="InterPro" id="IPR050267">
    <property type="entry name" value="Anti-sigma-factor_SerPK"/>
</dbReference>
<dbReference type="GO" id="GO:0005524">
    <property type="term" value="F:ATP binding"/>
    <property type="evidence" value="ECO:0007669"/>
    <property type="project" value="UniProtKB-KW"/>
</dbReference>
<dbReference type="SUPFAM" id="SSF55874">
    <property type="entry name" value="ATPase domain of HSP90 chaperone/DNA topoisomerase II/histidine kinase"/>
    <property type="match status" value="1"/>
</dbReference>
<protein>
    <submittedName>
        <fullName evidence="3">ATP-binding protein</fullName>
    </submittedName>
</protein>
<dbReference type="EMBL" id="QOIL01000006">
    <property type="protein sequence ID" value="RCG30807.1"/>
    <property type="molecule type" value="Genomic_DNA"/>
</dbReference>
<gene>
    <name evidence="3" type="ORF">DQ384_12545</name>
</gene>
<dbReference type="Gene3D" id="3.30.565.10">
    <property type="entry name" value="Histidine kinase-like ATPase, C-terminal domain"/>
    <property type="match status" value="1"/>
</dbReference>
<sequence>MCGQPGGTPLRLLAVGGAHIGGTRRRWRAVRVPEPHGRVRSMADPTSLLHGLETAAPGSLLGVTELAASPESVALAREFVQKRLRHGHPALYDVTLLVSEVVTNAVMHSESKNTGTVAVAIAESHGRVRVEVIDAGGEIVLPAMVDSDEDDRFAEGGRGLMLVSLISEEWGTFRHEAGKTVWFEVIFKD</sequence>
<evidence type="ECO:0000256" key="1">
    <source>
        <dbReference type="ARBA" id="ARBA00022527"/>
    </source>
</evidence>
<keyword evidence="1" id="KW-0418">Kinase</keyword>
<dbReference type="InterPro" id="IPR003594">
    <property type="entry name" value="HATPase_dom"/>
</dbReference>
<reference evidence="3 4" key="1">
    <citation type="submission" date="2018-06" db="EMBL/GenBank/DDBJ databases">
        <title>Sphaerisporangium craniellae sp. nov., isolated from a marine sponge in the South China Sea.</title>
        <authorList>
            <person name="Li L."/>
        </authorList>
    </citation>
    <scope>NUCLEOTIDE SEQUENCE [LARGE SCALE GENOMIC DNA]</scope>
    <source>
        <strain evidence="3 4">CCTCC AA 208026</strain>
    </source>
</reference>
<dbReference type="InterPro" id="IPR036890">
    <property type="entry name" value="HATPase_C_sf"/>
</dbReference>
<evidence type="ECO:0000259" key="2">
    <source>
        <dbReference type="Pfam" id="PF13581"/>
    </source>
</evidence>
<dbReference type="CDD" id="cd16936">
    <property type="entry name" value="HATPase_RsbW-like"/>
    <property type="match status" value="1"/>
</dbReference>
<dbReference type="PANTHER" id="PTHR35526:SF3">
    <property type="entry name" value="ANTI-SIGMA-F FACTOR RSBW"/>
    <property type="match status" value="1"/>
</dbReference>
<dbReference type="GO" id="GO:0004674">
    <property type="term" value="F:protein serine/threonine kinase activity"/>
    <property type="evidence" value="ECO:0007669"/>
    <property type="project" value="UniProtKB-KW"/>
</dbReference>
<proteinExistence type="predicted"/>
<dbReference type="PANTHER" id="PTHR35526">
    <property type="entry name" value="ANTI-SIGMA-F FACTOR RSBW-RELATED"/>
    <property type="match status" value="1"/>
</dbReference>
<dbReference type="OrthoDB" id="3473697at2"/>